<keyword evidence="9 12" id="KW-0411">Iron-sulfur</keyword>
<dbReference type="PANTHER" id="PTHR43513:SF3">
    <property type="entry name" value="DIHYDROOROTATE DEHYDROGENASE B (NAD(+)), ELECTRON TRANSFER SUBUNIT-RELATED"/>
    <property type="match status" value="1"/>
</dbReference>
<dbReference type="SUPFAM" id="SSF52343">
    <property type="entry name" value="Ferredoxin reductase-like, C-terminal NADP-linked domain"/>
    <property type="match status" value="1"/>
</dbReference>
<feature type="binding site" evidence="12">
    <location>
        <position position="254"/>
    </location>
    <ligand>
        <name>[2Fe-2S] cluster</name>
        <dbReference type="ChEBI" id="CHEBI:190135"/>
    </ligand>
</feature>
<dbReference type="InterPro" id="IPR037117">
    <property type="entry name" value="Dihydroorotate_DH_ele_sf"/>
</dbReference>
<evidence type="ECO:0000256" key="8">
    <source>
        <dbReference type="ARBA" id="ARBA00023004"/>
    </source>
</evidence>
<dbReference type="InterPro" id="IPR017927">
    <property type="entry name" value="FAD-bd_FR_type"/>
</dbReference>
<reference evidence="14 15" key="1">
    <citation type="submission" date="2016-01" db="EMBL/GenBank/DDBJ databases">
        <authorList>
            <person name="Oliw E.H."/>
        </authorList>
    </citation>
    <scope>NUCLEOTIDE SEQUENCE [LARGE SCALE GENOMIC DNA]</scope>
    <source>
        <strain evidence="14 15">MJR8628B</strain>
    </source>
</reference>
<keyword evidence="4 12" id="KW-0001">2Fe-2S</keyword>
<evidence type="ECO:0000313" key="15">
    <source>
        <dbReference type="Proteomes" id="UP000070092"/>
    </source>
</evidence>
<dbReference type="Pfam" id="PF10418">
    <property type="entry name" value="DHODB_Fe-S_bind"/>
    <property type="match status" value="1"/>
</dbReference>
<dbReference type="CDD" id="cd06218">
    <property type="entry name" value="DHOD_e_trans"/>
    <property type="match status" value="1"/>
</dbReference>
<evidence type="ECO:0000256" key="7">
    <source>
        <dbReference type="ARBA" id="ARBA00022982"/>
    </source>
</evidence>
<evidence type="ECO:0000256" key="12">
    <source>
        <dbReference type="PIRSR" id="PIRSR006816-2"/>
    </source>
</evidence>
<feature type="domain" description="FAD-binding FR-type" evidence="13">
    <location>
        <begin position="31"/>
        <end position="128"/>
    </location>
</feature>
<evidence type="ECO:0000256" key="11">
    <source>
        <dbReference type="PIRSR" id="PIRSR006816-1"/>
    </source>
</evidence>
<dbReference type="InterPro" id="IPR050353">
    <property type="entry name" value="PyrK_electron_transfer"/>
</dbReference>
<organism evidence="14 15">
    <name type="scientific">Bifidobacterium bifidum</name>
    <dbReference type="NCBI Taxonomy" id="1681"/>
    <lineage>
        <taxon>Bacteria</taxon>
        <taxon>Bacillati</taxon>
        <taxon>Actinomycetota</taxon>
        <taxon>Actinomycetes</taxon>
        <taxon>Bifidobacteriales</taxon>
        <taxon>Bifidobacteriaceae</taxon>
        <taxon>Bifidobacterium</taxon>
    </lineage>
</organism>
<dbReference type="GO" id="GO:0046872">
    <property type="term" value="F:metal ion binding"/>
    <property type="evidence" value="ECO:0007669"/>
    <property type="project" value="UniProtKB-KW"/>
</dbReference>
<keyword evidence="6 11" id="KW-0274">FAD</keyword>
<dbReference type="InterPro" id="IPR017938">
    <property type="entry name" value="Riboflavin_synthase-like_b-brl"/>
</dbReference>
<gene>
    <name evidence="14" type="ORF">HMPREF3196_01571</name>
</gene>
<evidence type="ECO:0000259" key="13">
    <source>
        <dbReference type="PROSITE" id="PS51384"/>
    </source>
</evidence>
<keyword evidence="2" id="KW-0813">Transport</keyword>
<dbReference type="SUPFAM" id="SSF63380">
    <property type="entry name" value="Riboflavin synthase domain-like"/>
    <property type="match status" value="1"/>
</dbReference>
<dbReference type="PROSITE" id="PS51384">
    <property type="entry name" value="FAD_FR"/>
    <property type="match status" value="1"/>
</dbReference>
<evidence type="ECO:0000256" key="2">
    <source>
        <dbReference type="ARBA" id="ARBA00022448"/>
    </source>
</evidence>
<sequence>MVTWMEECMPAATFTPVDDVVSQATSAGFFPGRHAVDVTDVRRLSDGVFRLTFRDGYIAAHAKAAQFVNLFSHDSMMLMPRPFGVSEVRDDLVSVIFAVVGKGTQEFSRLHAGDRIDVLGPLGRPFNTKRDAHYLLVGGGLGVPPLIYAAQRLQASEKSHSTAVFGYRNVHFADEIVSPYAHRTLSIDESEGNVITLLDRMESQGELAVGGLEPVVLSCGPLPMMKAVALWTTARGIECQLSMEQRMGCGYGTCVTCVVDTVAGRSKVCSDGPVFTAQQLGWEA</sequence>
<dbReference type="InterPro" id="IPR019480">
    <property type="entry name" value="Dihydroorotate_DH_Fe-S-bd"/>
</dbReference>
<comment type="cofactor">
    <cofactor evidence="12">
        <name>[2Fe-2S] cluster</name>
        <dbReference type="ChEBI" id="CHEBI:190135"/>
    </cofactor>
    <text evidence="12">Binds 1 [2Fe-2S] cluster per subunit.</text>
</comment>
<feature type="binding site" evidence="12">
    <location>
        <position position="269"/>
    </location>
    <ligand>
        <name>[2Fe-2S] cluster</name>
        <dbReference type="ChEBI" id="CHEBI:190135"/>
    </ligand>
</feature>
<dbReference type="PIRSF" id="PIRSF006816">
    <property type="entry name" value="Cyc3_hyd_g"/>
    <property type="match status" value="1"/>
</dbReference>
<evidence type="ECO:0000256" key="6">
    <source>
        <dbReference type="ARBA" id="ARBA00022827"/>
    </source>
</evidence>
<keyword evidence="3 11" id="KW-0285">Flavoprotein</keyword>
<accession>A0A133KM08</accession>
<dbReference type="PANTHER" id="PTHR43513">
    <property type="entry name" value="DIHYDROOROTATE DEHYDROGENASE B (NAD(+)), ELECTRON TRANSFER SUBUNIT"/>
    <property type="match status" value="1"/>
</dbReference>
<dbReference type="Proteomes" id="UP000070092">
    <property type="component" value="Unassembled WGS sequence"/>
</dbReference>
<dbReference type="GO" id="GO:0051537">
    <property type="term" value="F:2 iron, 2 sulfur cluster binding"/>
    <property type="evidence" value="ECO:0007669"/>
    <property type="project" value="UniProtKB-KW"/>
</dbReference>
<evidence type="ECO:0000256" key="9">
    <source>
        <dbReference type="ARBA" id="ARBA00023014"/>
    </source>
</evidence>
<comment type="cofactor">
    <cofactor evidence="10">
        <name>[2Fe-2S] cluster</name>
        <dbReference type="ChEBI" id="CHEBI:190135"/>
    </cofactor>
</comment>
<keyword evidence="8 12" id="KW-0408">Iron</keyword>
<dbReference type="AlphaFoldDB" id="A0A133KM08"/>
<keyword evidence="5 12" id="KW-0479">Metal-binding</keyword>
<dbReference type="GO" id="GO:0016491">
    <property type="term" value="F:oxidoreductase activity"/>
    <property type="evidence" value="ECO:0007669"/>
    <property type="project" value="InterPro"/>
</dbReference>
<comment type="caution">
    <text evidence="14">The sequence shown here is derived from an EMBL/GenBank/DDBJ whole genome shotgun (WGS) entry which is preliminary data.</text>
</comment>
<feature type="binding site" evidence="12">
    <location>
        <position position="257"/>
    </location>
    <ligand>
        <name>[2Fe-2S] cluster</name>
        <dbReference type="ChEBI" id="CHEBI:190135"/>
    </ligand>
</feature>
<evidence type="ECO:0000256" key="10">
    <source>
        <dbReference type="ARBA" id="ARBA00034078"/>
    </source>
</evidence>
<dbReference type="PATRIC" id="fig|1681.53.peg.1544"/>
<dbReference type="EMBL" id="LRPO01000043">
    <property type="protein sequence ID" value="KWZ80574.1"/>
    <property type="molecule type" value="Genomic_DNA"/>
</dbReference>
<feature type="binding site" evidence="12">
    <location>
        <position position="249"/>
    </location>
    <ligand>
        <name>[2Fe-2S] cluster</name>
        <dbReference type="ChEBI" id="CHEBI:190135"/>
    </ligand>
</feature>
<evidence type="ECO:0000256" key="5">
    <source>
        <dbReference type="ARBA" id="ARBA00022723"/>
    </source>
</evidence>
<dbReference type="Gene3D" id="2.40.30.10">
    <property type="entry name" value="Translation factors"/>
    <property type="match status" value="1"/>
</dbReference>
<comment type="cofactor">
    <cofactor evidence="11">
        <name>FAD</name>
        <dbReference type="ChEBI" id="CHEBI:57692"/>
    </cofactor>
    <text evidence="11">Binds 1 FAD per subunit.</text>
</comment>
<evidence type="ECO:0000256" key="1">
    <source>
        <dbReference type="ARBA" id="ARBA00006422"/>
    </source>
</evidence>
<dbReference type="GO" id="GO:0050660">
    <property type="term" value="F:flavin adenine dinucleotide binding"/>
    <property type="evidence" value="ECO:0007669"/>
    <property type="project" value="InterPro"/>
</dbReference>
<evidence type="ECO:0000256" key="3">
    <source>
        <dbReference type="ARBA" id="ARBA00022630"/>
    </source>
</evidence>
<comment type="similarity">
    <text evidence="1">Belongs to the PyrK family.</text>
</comment>
<name>A0A133KM08_BIFBI</name>
<keyword evidence="7" id="KW-0249">Electron transport</keyword>
<dbReference type="InterPro" id="IPR039261">
    <property type="entry name" value="FNR_nucleotide-bd"/>
</dbReference>
<evidence type="ECO:0000256" key="4">
    <source>
        <dbReference type="ARBA" id="ARBA00022714"/>
    </source>
</evidence>
<evidence type="ECO:0000313" key="14">
    <source>
        <dbReference type="EMBL" id="KWZ80574.1"/>
    </source>
</evidence>
<feature type="binding site" evidence="11">
    <location>
        <begin position="103"/>
        <end position="104"/>
    </location>
    <ligand>
        <name>FAD</name>
        <dbReference type="ChEBI" id="CHEBI:57692"/>
    </ligand>
</feature>
<protein>
    <submittedName>
        <fullName evidence="14">Oxidoreductase NAD-binding domain protein</fullName>
    </submittedName>
</protein>
<dbReference type="Gene3D" id="2.10.240.10">
    <property type="entry name" value="Dihydroorotate dehydrogenase, electron transfer subunit"/>
    <property type="match status" value="1"/>
</dbReference>
<dbReference type="InterPro" id="IPR012165">
    <property type="entry name" value="Cyt_c3_hydrogenase_gsu"/>
</dbReference>
<proteinExistence type="inferred from homology"/>
<dbReference type="Gene3D" id="3.40.50.80">
    <property type="entry name" value="Nucleotide-binding domain of ferredoxin-NADP reductase (FNR) module"/>
    <property type="match status" value="1"/>
</dbReference>
<dbReference type="GO" id="GO:0006221">
    <property type="term" value="P:pyrimidine nucleotide biosynthetic process"/>
    <property type="evidence" value="ECO:0007669"/>
    <property type="project" value="InterPro"/>
</dbReference>